<evidence type="ECO:0000259" key="1">
    <source>
        <dbReference type="Pfam" id="PF17648"/>
    </source>
</evidence>
<feature type="domain" description="Luciferase" evidence="1">
    <location>
        <begin position="30"/>
        <end position="81"/>
    </location>
</feature>
<sequence length="124" mass="14269">MATHRTGRRPVQFNELHHRWQRNWSSSPKLADIEYPKPLRDQLIEEGQTKEHHVVPDSNATTFHIKSADDVDHVVWLFRLSYLARLAALQRRGELDSDLNIQHELDVLAPSNGVRNAFEAANAV</sequence>
<organism evidence="2 3">
    <name type="scientific">Haladaptatus pallidirubidus</name>
    <dbReference type="NCBI Taxonomy" id="1008152"/>
    <lineage>
        <taxon>Archaea</taxon>
        <taxon>Methanobacteriati</taxon>
        <taxon>Methanobacteriota</taxon>
        <taxon>Stenosarchaea group</taxon>
        <taxon>Halobacteria</taxon>
        <taxon>Halobacteriales</taxon>
        <taxon>Haladaptataceae</taxon>
        <taxon>Haladaptatus</taxon>
    </lineage>
</organism>
<dbReference type="InterPro" id="IPR040841">
    <property type="entry name" value="Luciferase_dom"/>
</dbReference>
<keyword evidence="3" id="KW-1185">Reference proteome</keyword>
<dbReference type="Pfam" id="PF17648">
    <property type="entry name" value="Luciferase"/>
    <property type="match status" value="1"/>
</dbReference>
<dbReference type="AlphaFoldDB" id="A0AAV3UQC8"/>
<evidence type="ECO:0000313" key="2">
    <source>
        <dbReference type="EMBL" id="GAA5064235.1"/>
    </source>
</evidence>
<protein>
    <recommendedName>
        <fullName evidence="1">Luciferase domain-containing protein</fullName>
    </recommendedName>
</protein>
<gene>
    <name evidence="2" type="ORF">GCM10025751_53520</name>
</gene>
<comment type="caution">
    <text evidence="2">The sequence shown here is derived from an EMBL/GenBank/DDBJ whole genome shotgun (WGS) entry which is preliminary data.</text>
</comment>
<evidence type="ECO:0000313" key="3">
    <source>
        <dbReference type="Proteomes" id="UP001501729"/>
    </source>
</evidence>
<dbReference type="Proteomes" id="UP001501729">
    <property type="component" value="Unassembled WGS sequence"/>
</dbReference>
<name>A0AAV3UQC8_9EURY</name>
<reference evidence="2 3" key="1">
    <citation type="journal article" date="2019" name="Int. J. Syst. Evol. Microbiol.">
        <title>The Global Catalogue of Microorganisms (GCM) 10K type strain sequencing project: providing services to taxonomists for standard genome sequencing and annotation.</title>
        <authorList>
            <consortium name="The Broad Institute Genomics Platform"/>
            <consortium name="The Broad Institute Genome Sequencing Center for Infectious Disease"/>
            <person name="Wu L."/>
            <person name="Ma J."/>
        </authorList>
    </citation>
    <scope>NUCLEOTIDE SEQUENCE [LARGE SCALE GENOMIC DNA]</scope>
    <source>
        <strain evidence="2 3">JCM 17504</strain>
    </source>
</reference>
<accession>A0AAV3UQC8</accession>
<dbReference type="EMBL" id="BAABKX010000030">
    <property type="protein sequence ID" value="GAA5064235.1"/>
    <property type="molecule type" value="Genomic_DNA"/>
</dbReference>
<proteinExistence type="predicted"/>